<dbReference type="InterPro" id="IPR003810">
    <property type="entry name" value="Mntp/YtaF"/>
</dbReference>
<keyword evidence="10" id="KW-1185">Reference proteome</keyword>
<keyword evidence="4 8" id="KW-1133">Transmembrane helix</keyword>
<dbReference type="EMBL" id="ADGI01000044">
    <property type="protein sequence ID" value="EGV31475.1"/>
    <property type="molecule type" value="Genomic_DNA"/>
</dbReference>
<feature type="transmembrane region" description="Helical" evidence="8">
    <location>
        <begin position="138"/>
        <end position="158"/>
    </location>
</feature>
<evidence type="ECO:0000313" key="9">
    <source>
        <dbReference type="EMBL" id="EGV31475.1"/>
    </source>
</evidence>
<name>G1WBM1_9BACT</name>
<organism evidence="9 10">
    <name type="scientific">Segatella oulorum F0390</name>
    <dbReference type="NCBI Taxonomy" id="702438"/>
    <lineage>
        <taxon>Bacteria</taxon>
        <taxon>Pseudomonadati</taxon>
        <taxon>Bacteroidota</taxon>
        <taxon>Bacteroidia</taxon>
        <taxon>Bacteroidales</taxon>
        <taxon>Prevotellaceae</taxon>
        <taxon>Segatella</taxon>
    </lineage>
</organism>
<reference evidence="9 10" key="1">
    <citation type="submission" date="2011-07" db="EMBL/GenBank/DDBJ databases">
        <title>The Genome Sequence of Prevotella oulorum F0390.</title>
        <authorList>
            <consortium name="The Broad Institute Genome Sequencing Platform"/>
            <consortium name="The Broad Institute Genome Sequencing Center for Infectious Disease"/>
            <person name="Earl A."/>
            <person name="Ward D."/>
            <person name="Feldgarden M."/>
            <person name="Gevers D."/>
            <person name="Izard J."/>
            <person name="Ganesan A."/>
            <person name="Baranova O.V."/>
            <person name="Blanton J.M."/>
            <person name="Tanner A.C."/>
            <person name="Dewhirst F.E."/>
            <person name="Young S.K."/>
            <person name="Zeng Q."/>
            <person name="Gargeya S."/>
            <person name="Fitzgerald M."/>
            <person name="Haas B."/>
            <person name="Abouelleil A."/>
            <person name="Alvarado L."/>
            <person name="Arachchi H.M."/>
            <person name="Berlin A."/>
            <person name="Brown A."/>
            <person name="Chapman S.B."/>
            <person name="Chen Z."/>
            <person name="Dunbar C."/>
            <person name="Freedman E."/>
            <person name="Gearin G."/>
            <person name="Gellesch M."/>
            <person name="Goldberg J."/>
            <person name="Griggs A."/>
            <person name="Gujja S."/>
            <person name="Heiman D."/>
            <person name="Howarth C."/>
            <person name="Larson L."/>
            <person name="Lui A."/>
            <person name="MacDonald P.J.P."/>
            <person name="Mehta T."/>
            <person name="Montmayeur A."/>
            <person name="Murphy C."/>
            <person name="Neiman D."/>
            <person name="Pearson M."/>
            <person name="Priest M."/>
            <person name="Roberts A."/>
            <person name="Saif S."/>
            <person name="Shea T."/>
            <person name="Shenoy N."/>
            <person name="Sisk P."/>
            <person name="Stolte C."/>
            <person name="Sykes S."/>
            <person name="Wortman J."/>
            <person name="Nusbaum C."/>
            <person name="Birren B."/>
        </authorList>
    </citation>
    <scope>NUCLEOTIDE SEQUENCE [LARGE SCALE GENOMIC DNA]</scope>
    <source>
        <strain evidence="9 10">F0390</strain>
    </source>
</reference>
<dbReference type="GeneID" id="95425868"/>
<dbReference type="Proteomes" id="UP000005141">
    <property type="component" value="Unassembled WGS sequence"/>
</dbReference>
<keyword evidence="2 8" id="KW-1003">Cell membrane</keyword>
<gene>
    <name evidence="8" type="primary">mntP</name>
    <name evidence="9" type="ORF">HMPREF9431_01222</name>
</gene>
<sequence>MMPFIDMLLLAVAVAMDCFTMAIASGIIIKKFQWRTALSMAFFFGLFQMAMPLLGWFAINSFAHYVEAFDHWIAFGLLAFLGGRMIRDAYLPEEQRKMNPCELKNQLILGVATSIDALAIGISFACMGYHHVTTLTQPLLLIGGVTFVLTLWGMKLGTRFGAPIERKLKPALLGGVILIAIGIKVLITHLTA</sequence>
<evidence type="ECO:0000256" key="6">
    <source>
        <dbReference type="ARBA" id="ARBA00023136"/>
    </source>
</evidence>
<keyword evidence="7 8" id="KW-0464">Manganese</keyword>
<feature type="transmembrane region" description="Helical" evidence="8">
    <location>
        <begin position="107"/>
        <end position="132"/>
    </location>
</feature>
<evidence type="ECO:0000256" key="5">
    <source>
        <dbReference type="ARBA" id="ARBA00023065"/>
    </source>
</evidence>
<evidence type="ECO:0000256" key="4">
    <source>
        <dbReference type="ARBA" id="ARBA00022989"/>
    </source>
</evidence>
<dbReference type="PATRIC" id="fig|702438.4.peg.1265"/>
<evidence type="ECO:0000256" key="1">
    <source>
        <dbReference type="ARBA" id="ARBA00022448"/>
    </source>
</evidence>
<keyword evidence="6 8" id="KW-0472">Membrane</keyword>
<protein>
    <recommendedName>
        <fullName evidence="8">Putative manganese efflux pump MntP</fullName>
    </recommendedName>
</protein>
<keyword evidence="5 8" id="KW-0406">Ion transport</keyword>
<evidence type="ECO:0000256" key="8">
    <source>
        <dbReference type="HAMAP-Rule" id="MF_01521"/>
    </source>
</evidence>
<dbReference type="GO" id="GO:0005384">
    <property type="term" value="F:manganese ion transmembrane transporter activity"/>
    <property type="evidence" value="ECO:0007669"/>
    <property type="project" value="UniProtKB-UniRule"/>
</dbReference>
<keyword evidence="3 8" id="KW-0812">Transmembrane</keyword>
<dbReference type="RefSeq" id="WP_004380254.1">
    <property type="nucleotide sequence ID" value="NZ_JH114215.1"/>
</dbReference>
<evidence type="ECO:0000256" key="3">
    <source>
        <dbReference type="ARBA" id="ARBA00022692"/>
    </source>
</evidence>
<comment type="caution">
    <text evidence="9">The sequence shown here is derived from an EMBL/GenBank/DDBJ whole genome shotgun (WGS) entry which is preliminary data.</text>
</comment>
<dbReference type="eggNOG" id="COG1971">
    <property type="taxonomic scope" value="Bacteria"/>
</dbReference>
<comment type="function">
    <text evidence="8">Probably functions as a manganese efflux pump.</text>
</comment>
<evidence type="ECO:0000313" key="10">
    <source>
        <dbReference type="Proteomes" id="UP000005141"/>
    </source>
</evidence>
<dbReference type="GO" id="GO:0005886">
    <property type="term" value="C:plasma membrane"/>
    <property type="evidence" value="ECO:0007669"/>
    <property type="project" value="UniProtKB-SubCell"/>
</dbReference>
<dbReference type="PANTHER" id="PTHR35529">
    <property type="entry name" value="MANGANESE EFFLUX PUMP MNTP-RELATED"/>
    <property type="match status" value="1"/>
</dbReference>
<proteinExistence type="inferred from homology"/>
<dbReference type="Pfam" id="PF02659">
    <property type="entry name" value="Mntp"/>
    <property type="match status" value="1"/>
</dbReference>
<feature type="transmembrane region" description="Helical" evidence="8">
    <location>
        <begin position="170"/>
        <end position="190"/>
    </location>
</feature>
<dbReference type="InterPro" id="IPR022929">
    <property type="entry name" value="Put_MntP"/>
</dbReference>
<comment type="subcellular location">
    <subcellularLocation>
        <location evidence="8">Cell membrane</location>
        <topology evidence="8">Multi-pass membrane protein</topology>
    </subcellularLocation>
</comment>
<dbReference type="HOGENOM" id="CLU_096410_3_0_10"/>
<feature type="transmembrane region" description="Helical" evidence="8">
    <location>
        <begin position="69"/>
        <end position="86"/>
    </location>
</feature>
<keyword evidence="1 8" id="KW-0813">Transport</keyword>
<dbReference type="HAMAP" id="MF_01521">
    <property type="entry name" value="MntP_pump"/>
    <property type="match status" value="1"/>
</dbReference>
<comment type="similarity">
    <text evidence="8">Belongs to the MntP (TC 9.B.29) family.</text>
</comment>
<evidence type="ECO:0000256" key="2">
    <source>
        <dbReference type="ARBA" id="ARBA00022475"/>
    </source>
</evidence>
<accession>G1WBM1</accession>
<dbReference type="PANTHER" id="PTHR35529:SF1">
    <property type="entry name" value="MANGANESE EFFLUX PUMP MNTP-RELATED"/>
    <property type="match status" value="1"/>
</dbReference>
<feature type="transmembrane region" description="Helical" evidence="8">
    <location>
        <begin position="6"/>
        <end position="29"/>
    </location>
</feature>
<feature type="transmembrane region" description="Helical" evidence="8">
    <location>
        <begin position="41"/>
        <end position="63"/>
    </location>
</feature>
<dbReference type="AlphaFoldDB" id="G1WBM1"/>
<evidence type="ECO:0000256" key="7">
    <source>
        <dbReference type="ARBA" id="ARBA00023211"/>
    </source>
</evidence>